<evidence type="ECO:0000256" key="7">
    <source>
        <dbReference type="RuleBase" id="RU003827"/>
    </source>
</evidence>
<comment type="caution">
    <text evidence="11">The sequence shown here is derived from an EMBL/GenBank/DDBJ whole genome shotgun (WGS) entry which is preliminary data.</text>
</comment>
<dbReference type="OMA" id="HFDPLMQ"/>
<evidence type="ECO:0000256" key="6">
    <source>
        <dbReference type="ARBA" id="ARBA00023136"/>
    </source>
</evidence>
<comment type="similarity">
    <text evidence="2 7">Belongs to the EMP24/GP25L family.</text>
</comment>
<feature type="transmembrane region" description="Helical" evidence="8">
    <location>
        <begin position="175"/>
        <end position="197"/>
    </location>
</feature>
<dbReference type="AlphaFoldDB" id="A0A8T2SMC0"/>
<dbReference type="OrthoDB" id="1929172at2759"/>
<evidence type="ECO:0000313" key="11">
    <source>
        <dbReference type="EMBL" id="KAH7352989.1"/>
    </source>
</evidence>
<dbReference type="EMBL" id="CM035424">
    <property type="protein sequence ID" value="KAH7352989.1"/>
    <property type="molecule type" value="Genomic_DNA"/>
</dbReference>
<organism evidence="11 12">
    <name type="scientific">Ceratopteris richardii</name>
    <name type="common">Triangle waterfern</name>
    <dbReference type="NCBI Taxonomy" id="49495"/>
    <lineage>
        <taxon>Eukaryota</taxon>
        <taxon>Viridiplantae</taxon>
        <taxon>Streptophyta</taxon>
        <taxon>Embryophyta</taxon>
        <taxon>Tracheophyta</taxon>
        <taxon>Polypodiopsida</taxon>
        <taxon>Polypodiidae</taxon>
        <taxon>Polypodiales</taxon>
        <taxon>Pteridineae</taxon>
        <taxon>Pteridaceae</taxon>
        <taxon>Parkerioideae</taxon>
        <taxon>Ceratopteris</taxon>
    </lineage>
</organism>
<gene>
    <name evidence="11" type="ORF">KP509_19G073800</name>
</gene>
<dbReference type="Pfam" id="PF01105">
    <property type="entry name" value="EMP24_GP25L"/>
    <property type="match status" value="1"/>
</dbReference>
<keyword evidence="12" id="KW-1185">Reference proteome</keyword>
<evidence type="ECO:0000256" key="1">
    <source>
        <dbReference type="ARBA" id="ARBA00004479"/>
    </source>
</evidence>
<dbReference type="SMART" id="SM01190">
    <property type="entry name" value="EMP24_GP25L"/>
    <property type="match status" value="1"/>
</dbReference>
<feature type="signal peptide" evidence="9">
    <location>
        <begin position="1"/>
        <end position="23"/>
    </location>
</feature>
<dbReference type="InterPro" id="IPR009038">
    <property type="entry name" value="GOLD_dom"/>
</dbReference>
<evidence type="ECO:0000313" key="12">
    <source>
        <dbReference type="Proteomes" id="UP000825935"/>
    </source>
</evidence>
<keyword evidence="6 8" id="KW-0472">Membrane</keyword>
<evidence type="ECO:0000256" key="5">
    <source>
        <dbReference type="ARBA" id="ARBA00022989"/>
    </source>
</evidence>
<dbReference type="PANTHER" id="PTHR22811">
    <property type="entry name" value="TRANSMEMBRANE EMP24 DOMAIN-CONTAINING PROTEIN"/>
    <property type="match status" value="1"/>
</dbReference>
<evidence type="ECO:0000256" key="2">
    <source>
        <dbReference type="ARBA" id="ARBA00007104"/>
    </source>
</evidence>
<proteinExistence type="inferred from homology"/>
<dbReference type="InterPro" id="IPR015720">
    <property type="entry name" value="Emp24-like"/>
</dbReference>
<comment type="subcellular location">
    <subcellularLocation>
        <location evidence="1 7">Membrane</location>
        <topology evidence="1 7">Single-pass type I membrane protein</topology>
    </subcellularLocation>
</comment>
<feature type="domain" description="GOLD" evidence="10">
    <location>
        <begin position="31"/>
        <end position="118"/>
    </location>
</feature>
<dbReference type="Proteomes" id="UP000825935">
    <property type="component" value="Chromosome 19"/>
</dbReference>
<evidence type="ECO:0000256" key="9">
    <source>
        <dbReference type="SAM" id="SignalP"/>
    </source>
</evidence>
<feature type="chain" id="PRO_5036275891" description="GOLD domain-containing protein" evidence="9">
    <location>
        <begin position="24"/>
        <end position="210"/>
    </location>
</feature>
<sequence length="210" mass="24304">MAMLKVALLFLSVFAIHVAPANAVRVVLSHEECFYETVEYDGDLIHVSFVVIRAEHYWNYEYPAGIDLTIEGPNNFHQEVLDKASDKLEFTANRHGSYKFCLKNNSPYSEMVDFSVHVGHIPYYDQKVQDDHINPLMTQIAKLQEAVYSVHFEQHWLYAQTEQQAILNNNLSRRLVHRAVLEAVALVAVSVLQVYLLRRLFDRKLNLSRV</sequence>
<accession>A0A8T2SMC0</accession>
<dbReference type="EMBL" id="CM035424">
    <property type="protein sequence ID" value="KAH7352990.1"/>
    <property type="molecule type" value="Genomic_DNA"/>
</dbReference>
<dbReference type="GO" id="GO:0016020">
    <property type="term" value="C:membrane"/>
    <property type="evidence" value="ECO:0007669"/>
    <property type="project" value="UniProtKB-SubCell"/>
</dbReference>
<evidence type="ECO:0000256" key="3">
    <source>
        <dbReference type="ARBA" id="ARBA00022692"/>
    </source>
</evidence>
<evidence type="ECO:0000256" key="4">
    <source>
        <dbReference type="ARBA" id="ARBA00022729"/>
    </source>
</evidence>
<dbReference type="PROSITE" id="PS50866">
    <property type="entry name" value="GOLD"/>
    <property type="match status" value="1"/>
</dbReference>
<keyword evidence="5 8" id="KW-1133">Transmembrane helix</keyword>
<name>A0A8T2SMC0_CERRI</name>
<evidence type="ECO:0000256" key="8">
    <source>
        <dbReference type="SAM" id="Phobius"/>
    </source>
</evidence>
<protein>
    <recommendedName>
        <fullName evidence="10">GOLD domain-containing protein</fullName>
    </recommendedName>
</protein>
<keyword evidence="4 9" id="KW-0732">Signal</keyword>
<evidence type="ECO:0000259" key="10">
    <source>
        <dbReference type="PROSITE" id="PS50866"/>
    </source>
</evidence>
<keyword evidence="3 7" id="KW-0812">Transmembrane</keyword>
<reference evidence="11" key="1">
    <citation type="submission" date="2021-08" db="EMBL/GenBank/DDBJ databases">
        <title>WGS assembly of Ceratopteris richardii.</title>
        <authorList>
            <person name="Marchant D.B."/>
            <person name="Chen G."/>
            <person name="Jenkins J."/>
            <person name="Shu S."/>
            <person name="Leebens-Mack J."/>
            <person name="Grimwood J."/>
            <person name="Schmutz J."/>
            <person name="Soltis P."/>
            <person name="Soltis D."/>
            <person name="Chen Z.-H."/>
        </authorList>
    </citation>
    <scope>NUCLEOTIDE SEQUENCE</scope>
    <source>
        <strain evidence="11">Whitten #5841</strain>
        <tissue evidence="11">Leaf</tissue>
    </source>
</reference>